<evidence type="ECO:0000256" key="1">
    <source>
        <dbReference type="ARBA" id="ARBA00022763"/>
    </source>
</evidence>
<feature type="domain" description="UmuC" evidence="2">
    <location>
        <begin position="25"/>
        <end position="147"/>
    </location>
</feature>
<dbReference type="AlphaFoldDB" id="A0A0C1QCE9"/>
<dbReference type="GO" id="GO:0006281">
    <property type="term" value="P:DNA repair"/>
    <property type="evidence" value="ECO:0007669"/>
    <property type="project" value="InterPro"/>
</dbReference>
<dbReference type="InterPro" id="IPR001126">
    <property type="entry name" value="UmuC"/>
</dbReference>
<dbReference type="Pfam" id="PF00817">
    <property type="entry name" value="IMS"/>
    <property type="match status" value="1"/>
</dbReference>
<dbReference type="EMBL" id="JWIC01000004">
    <property type="protein sequence ID" value="KID58306.1"/>
    <property type="molecule type" value="Genomic_DNA"/>
</dbReference>
<dbReference type="InterPro" id="IPR043502">
    <property type="entry name" value="DNA/RNA_pol_sf"/>
</dbReference>
<dbReference type="PANTHER" id="PTHR35369:SF2">
    <property type="entry name" value="BLR3025 PROTEIN"/>
    <property type="match status" value="1"/>
</dbReference>
<gene>
    <name evidence="3" type="ORF">JF50_06425</name>
</gene>
<evidence type="ECO:0000259" key="2">
    <source>
        <dbReference type="Pfam" id="PF00817"/>
    </source>
</evidence>
<dbReference type="PANTHER" id="PTHR35369">
    <property type="entry name" value="BLR3025 PROTEIN-RELATED"/>
    <property type="match status" value="1"/>
</dbReference>
<dbReference type="OrthoDB" id="5298951at2"/>
<dbReference type="SUPFAM" id="SSF56672">
    <property type="entry name" value="DNA/RNA polymerases"/>
    <property type="match status" value="1"/>
</dbReference>
<protein>
    <recommendedName>
        <fullName evidence="2">UmuC domain-containing protein</fullName>
    </recommendedName>
</protein>
<reference evidence="3 4" key="1">
    <citation type="submission" date="2014-12" db="EMBL/GenBank/DDBJ databases">
        <title>Draft Genome Sequence of Pseudoalteromonas luteoviolacea HI1.</title>
        <authorList>
            <person name="Asahina A.Y."/>
            <person name="Hadfield M.G."/>
        </authorList>
    </citation>
    <scope>NUCLEOTIDE SEQUENCE [LARGE SCALE GENOMIC DNA]</scope>
    <source>
        <strain evidence="3 4">HI1</strain>
    </source>
</reference>
<sequence>MLWLYLHFPQLQLDGLLAQSAPLPPTIIVSDKQHVVVQLNDAARQLGVKIGMGLGAAAAMSTSLSVYEFKVDHEQQRVEELAQWLYLDTADIHISAPCGLLLKVSNMLSLYPNLTHYLETIQARLLPQNVQYHYGLGHSPLAAQLLAQAGYDKIDEDKASLFAAVGKLPIDALTLNTRQKQQLLRVGIKSVQALLDIPLVELGRRFDTELVQYVGRLQGKLHHPVEFYQPTETFQRDLILLFELENLTYLTKPLYTLLLQLEAFLKLRDKLTLEIVLTLVQRDAESLCLKVGSAQGEYRAKKWQELCQLMLERTQLSAPLQAITLRVDEFCESHNQNEDLFSEPIGTMTHAGLLSLLRAKLGEQAVYGVTVLPDARPEYATSRCEPSVQALHSSFTENKASLLRPNFLLAQIQPLHDKVTLLQGPERISTGWWDGHNIERDYFIAQDEQLRRLWVFRDRQQRWFVHGIFS</sequence>
<comment type="caution">
    <text evidence="3">The sequence shown here is derived from an EMBL/GenBank/DDBJ whole genome shotgun (WGS) entry which is preliminary data.</text>
</comment>
<dbReference type="InterPro" id="IPR050356">
    <property type="entry name" value="SulA_CellDiv_inhibitor"/>
</dbReference>
<evidence type="ECO:0000313" key="3">
    <source>
        <dbReference type="EMBL" id="KID58306.1"/>
    </source>
</evidence>
<proteinExistence type="predicted"/>
<dbReference type="Proteomes" id="UP000031327">
    <property type="component" value="Unassembled WGS sequence"/>
</dbReference>
<organism evidence="3 4">
    <name type="scientific">Pseudoalteromonas luteoviolacea</name>
    <dbReference type="NCBI Taxonomy" id="43657"/>
    <lineage>
        <taxon>Bacteria</taxon>
        <taxon>Pseudomonadati</taxon>
        <taxon>Pseudomonadota</taxon>
        <taxon>Gammaproteobacteria</taxon>
        <taxon>Alteromonadales</taxon>
        <taxon>Pseudoalteromonadaceae</taxon>
        <taxon>Pseudoalteromonas</taxon>
    </lineage>
</organism>
<accession>A0A0C1QCE9</accession>
<keyword evidence="1" id="KW-0227">DNA damage</keyword>
<name>A0A0C1QCE9_9GAMM</name>
<dbReference type="RefSeq" id="WP_039608600.1">
    <property type="nucleotide sequence ID" value="NZ_JWIC01000004.1"/>
</dbReference>
<dbReference type="CDD" id="cd03468">
    <property type="entry name" value="PolY_like"/>
    <property type="match status" value="1"/>
</dbReference>
<evidence type="ECO:0000313" key="4">
    <source>
        <dbReference type="Proteomes" id="UP000031327"/>
    </source>
</evidence>